<dbReference type="GO" id="GO:0046872">
    <property type="term" value="F:metal ion binding"/>
    <property type="evidence" value="ECO:0007669"/>
    <property type="project" value="UniProtKB-KW"/>
</dbReference>
<reference evidence="15 16" key="1">
    <citation type="submission" date="2017-08" db="EMBL/GenBank/DDBJ databases">
        <title>The strain WRN001 was isolated from Binhai saline alkaline soil, Tianjin, China.</title>
        <authorList>
            <person name="Liu D."/>
            <person name="Zhang G."/>
        </authorList>
    </citation>
    <scope>NUCLEOTIDE SEQUENCE [LARGE SCALE GENOMIC DNA]</scope>
    <source>
        <strain evidence="15 16">WN019</strain>
    </source>
</reference>
<feature type="region of interest" description="Disordered" evidence="12">
    <location>
        <begin position="1"/>
        <end position="21"/>
    </location>
</feature>
<name>A0A2A2FAX2_9EURY</name>
<evidence type="ECO:0000259" key="13">
    <source>
        <dbReference type="Pfam" id="PF00425"/>
    </source>
</evidence>
<dbReference type="Pfam" id="PF04715">
    <property type="entry name" value="Anth_synt_I_N"/>
    <property type="match status" value="1"/>
</dbReference>
<comment type="function">
    <text evidence="11">Part of a heterotetrameric complex that catalyzes the two-step biosynthesis of anthranilate, an intermediate in the biosynthesis of L-tryptophan. In the first step, the glutamine-binding beta subunit (TrpG) of anthranilate synthase (AS) provides the glutamine amidotransferase activity which generates ammonia as a substrate that, along with chorismate, is used in the second step, catalyzed by the large alpha subunit of AS (TrpE) to produce anthranilate. In the absence of TrpG, TrpE can synthesize anthranilate directly from chorismate and high concentrations of ammonia.</text>
</comment>
<comment type="caution">
    <text evidence="15">The sequence shown here is derived from an EMBL/GenBank/DDBJ whole genome shotgun (WGS) entry which is preliminary data.</text>
</comment>
<keyword evidence="16" id="KW-1185">Reference proteome</keyword>
<dbReference type="PANTHER" id="PTHR11236:SF9">
    <property type="entry name" value="ANTHRANILATE SYNTHASE COMPONENT 1"/>
    <property type="match status" value="1"/>
</dbReference>
<feature type="region of interest" description="Disordered" evidence="12">
    <location>
        <begin position="244"/>
        <end position="265"/>
    </location>
</feature>
<evidence type="ECO:0000256" key="9">
    <source>
        <dbReference type="ARBA" id="ARBA00023239"/>
    </source>
</evidence>
<dbReference type="OrthoDB" id="25514at2157"/>
<accession>A0A2A2FAX2</accession>
<dbReference type="PANTHER" id="PTHR11236">
    <property type="entry name" value="AMINOBENZOATE/ANTHRANILATE SYNTHASE"/>
    <property type="match status" value="1"/>
</dbReference>
<dbReference type="AlphaFoldDB" id="A0A2A2FAX2"/>
<feature type="domain" description="Anthranilate synthase component I N-terminal" evidence="14">
    <location>
        <begin position="46"/>
        <end position="212"/>
    </location>
</feature>
<dbReference type="InterPro" id="IPR005801">
    <property type="entry name" value="ADC_synthase"/>
</dbReference>
<dbReference type="Gene3D" id="3.60.120.10">
    <property type="entry name" value="Anthranilate synthase"/>
    <property type="match status" value="1"/>
</dbReference>
<keyword evidence="6 11" id="KW-0822">Tryptophan biosynthesis</keyword>
<dbReference type="Proteomes" id="UP000218083">
    <property type="component" value="Unassembled WGS sequence"/>
</dbReference>
<dbReference type="SUPFAM" id="SSF56322">
    <property type="entry name" value="ADC synthase"/>
    <property type="match status" value="1"/>
</dbReference>
<feature type="compositionally biased region" description="Basic and acidic residues" evidence="12">
    <location>
        <begin position="253"/>
        <end position="265"/>
    </location>
</feature>
<dbReference type="Pfam" id="PF00425">
    <property type="entry name" value="Chorismate_bind"/>
    <property type="match status" value="1"/>
</dbReference>
<dbReference type="UniPathway" id="UPA00035">
    <property type="reaction ID" value="UER00040"/>
</dbReference>
<dbReference type="RefSeq" id="WP_095637785.1">
    <property type="nucleotide sequence ID" value="NZ_NSKC01000009.1"/>
</dbReference>
<evidence type="ECO:0000313" key="16">
    <source>
        <dbReference type="Proteomes" id="UP000218083"/>
    </source>
</evidence>
<dbReference type="InterPro" id="IPR015890">
    <property type="entry name" value="Chorismate_C"/>
</dbReference>
<dbReference type="EMBL" id="NSKC01000009">
    <property type="protein sequence ID" value="PAU82641.1"/>
    <property type="molecule type" value="Genomic_DNA"/>
</dbReference>
<dbReference type="NCBIfam" id="TIGR01820">
    <property type="entry name" value="TrpE-arch"/>
    <property type="match status" value="1"/>
</dbReference>
<dbReference type="EC" id="4.1.3.27" evidence="11"/>
<evidence type="ECO:0000256" key="10">
    <source>
        <dbReference type="ARBA" id="ARBA00047683"/>
    </source>
</evidence>
<evidence type="ECO:0000256" key="7">
    <source>
        <dbReference type="ARBA" id="ARBA00022842"/>
    </source>
</evidence>
<sequence>MSDRDAAGDEREEGPALDRSKAEFVDLAADAERPVVVRASASLDADVTPLAAYATLVGEGPYGFLLESGEKVASSDPDGAFTADGDADKHARYSFVGYDPEAIVSVHPDRTDVTELGPAAAFLDDPDGGLDPDAGDAIDRIRAAFPDVSLRGFPDTDRQILSGGFVGFLAYEAVYDLWLEEVGVDRPETEFPDAEFALTTRTVVFDDKEGTVELVFTPVVGVNDDPGAVYDDLVDEAERVSAELRSAAPPEPDGIRVDDESADPREEYEDAVRTAKRHVLDGDIYQSVISRSRELRGEVDSLGLYAALREVNPSPYMYVLRHDDRSIVGASPETLVSVRGDRVVSNPIAGTCPRGTSPVEDRRLAGEMLADPKERAEHTMLVDLARNDVRRVSEPGSVRVEEFMNVLKYSHVQHIESTVTGTLSGDADAFDATRATFPAGTLTGAPKVRAMEIIEDLETTPREAYGGGVGYYAWTGDADFAIVIRTATLDESPPGASDPDETAVTVRAGAGLVADSDPAAEYEETEQKMDGVLTAIDRIREDGADEGTDGSGAAPADDPLPAGTEVDE</sequence>
<evidence type="ECO:0000256" key="11">
    <source>
        <dbReference type="RuleBase" id="RU364045"/>
    </source>
</evidence>
<evidence type="ECO:0000256" key="5">
    <source>
        <dbReference type="ARBA" id="ARBA00022723"/>
    </source>
</evidence>
<feature type="compositionally biased region" description="Low complexity" evidence="12">
    <location>
        <begin position="551"/>
        <end position="568"/>
    </location>
</feature>
<keyword evidence="5 11" id="KW-0479">Metal-binding</keyword>
<proteinExistence type="inferred from homology"/>
<keyword evidence="4 11" id="KW-0028">Amino-acid biosynthesis</keyword>
<evidence type="ECO:0000256" key="2">
    <source>
        <dbReference type="ARBA" id="ARBA00004873"/>
    </source>
</evidence>
<evidence type="ECO:0000256" key="4">
    <source>
        <dbReference type="ARBA" id="ARBA00022605"/>
    </source>
</evidence>
<dbReference type="GO" id="GO:0000162">
    <property type="term" value="P:L-tryptophan biosynthetic process"/>
    <property type="evidence" value="ECO:0007669"/>
    <property type="project" value="UniProtKB-UniPathway"/>
</dbReference>
<comment type="pathway">
    <text evidence="2 11">Amino-acid biosynthesis; L-tryptophan biosynthesis; L-tryptophan from chorismate: step 1/5.</text>
</comment>
<dbReference type="InterPro" id="IPR006805">
    <property type="entry name" value="Anth_synth_I_N"/>
</dbReference>
<feature type="region of interest" description="Disordered" evidence="12">
    <location>
        <begin position="539"/>
        <end position="568"/>
    </location>
</feature>
<keyword evidence="7 11" id="KW-0460">Magnesium</keyword>
<evidence type="ECO:0000256" key="3">
    <source>
        <dbReference type="ARBA" id="ARBA00009562"/>
    </source>
</evidence>
<evidence type="ECO:0000256" key="1">
    <source>
        <dbReference type="ARBA" id="ARBA00001946"/>
    </source>
</evidence>
<organism evidence="15 16">
    <name type="scientific">Halorubrum salipaludis</name>
    <dbReference type="NCBI Taxonomy" id="2032630"/>
    <lineage>
        <taxon>Archaea</taxon>
        <taxon>Methanobacteriati</taxon>
        <taxon>Methanobacteriota</taxon>
        <taxon>Stenosarchaea group</taxon>
        <taxon>Halobacteria</taxon>
        <taxon>Halobacteriales</taxon>
        <taxon>Haloferacaceae</taxon>
        <taxon>Halorubrum</taxon>
    </lineage>
</organism>
<dbReference type="InterPro" id="IPR019999">
    <property type="entry name" value="Anth_synth_I-like"/>
</dbReference>
<evidence type="ECO:0000256" key="6">
    <source>
        <dbReference type="ARBA" id="ARBA00022822"/>
    </source>
</evidence>
<comment type="subunit">
    <text evidence="11">Heterotetramer consisting of two non-identical subunits: a beta subunit (TrpG) and a large alpha subunit (TrpE).</text>
</comment>
<comment type="catalytic activity">
    <reaction evidence="10 11">
        <text>chorismate + L-glutamine = anthranilate + pyruvate + L-glutamate + H(+)</text>
        <dbReference type="Rhea" id="RHEA:21732"/>
        <dbReference type="ChEBI" id="CHEBI:15361"/>
        <dbReference type="ChEBI" id="CHEBI:15378"/>
        <dbReference type="ChEBI" id="CHEBI:16567"/>
        <dbReference type="ChEBI" id="CHEBI:29748"/>
        <dbReference type="ChEBI" id="CHEBI:29985"/>
        <dbReference type="ChEBI" id="CHEBI:58359"/>
        <dbReference type="EC" id="4.1.3.27"/>
    </reaction>
</comment>
<comment type="cofactor">
    <cofactor evidence="1 11">
        <name>Mg(2+)</name>
        <dbReference type="ChEBI" id="CHEBI:18420"/>
    </cofactor>
</comment>
<dbReference type="PRINTS" id="PR00095">
    <property type="entry name" value="ANTSNTHASEI"/>
</dbReference>
<protein>
    <recommendedName>
        <fullName evidence="11">Anthranilate synthase component 1</fullName>
        <ecNumber evidence="11">4.1.3.27</ecNumber>
    </recommendedName>
</protein>
<gene>
    <name evidence="11 15" type="primary">trpE</name>
    <name evidence="15" type="ORF">CK500_13670</name>
</gene>
<evidence type="ECO:0000313" key="15">
    <source>
        <dbReference type="EMBL" id="PAU82641.1"/>
    </source>
</evidence>
<keyword evidence="9 11" id="KW-0456">Lyase</keyword>
<dbReference type="GO" id="GO:0004049">
    <property type="term" value="F:anthranilate synthase activity"/>
    <property type="evidence" value="ECO:0007669"/>
    <property type="project" value="UniProtKB-EC"/>
</dbReference>
<dbReference type="InterPro" id="IPR010116">
    <property type="entry name" value="Anthranilate_synth_I_arc_typ"/>
</dbReference>
<keyword evidence="8 11" id="KW-0057">Aromatic amino acid biosynthesis</keyword>
<comment type="similarity">
    <text evidence="3 11">Belongs to the anthranilate synthase component I family.</text>
</comment>
<feature type="domain" description="Chorismate-utilising enzyme C-terminal" evidence="13">
    <location>
        <begin position="265"/>
        <end position="528"/>
    </location>
</feature>
<evidence type="ECO:0000256" key="8">
    <source>
        <dbReference type="ARBA" id="ARBA00023141"/>
    </source>
</evidence>
<evidence type="ECO:0000256" key="12">
    <source>
        <dbReference type="SAM" id="MobiDB-lite"/>
    </source>
</evidence>
<evidence type="ECO:0000259" key="14">
    <source>
        <dbReference type="Pfam" id="PF04715"/>
    </source>
</evidence>